<organism evidence="2 3">
    <name type="scientific">Catalinimonas alkaloidigena</name>
    <dbReference type="NCBI Taxonomy" id="1075417"/>
    <lineage>
        <taxon>Bacteria</taxon>
        <taxon>Pseudomonadati</taxon>
        <taxon>Bacteroidota</taxon>
        <taxon>Cytophagia</taxon>
        <taxon>Cytophagales</taxon>
        <taxon>Catalimonadaceae</taxon>
        <taxon>Catalinimonas</taxon>
    </lineage>
</organism>
<keyword evidence="3" id="KW-1185">Reference proteome</keyword>
<sequence length="100" mass="11649">MIARTWHGKVPRAKGDAYYTYLQQTGLADYQHTPGNRGVQVLRRDEADYTHFLLITLWDSVEALQAFAGADYQTARYYPEDAAFLVEFEPVYHYEVLVRE</sequence>
<dbReference type="InterPro" id="IPR011008">
    <property type="entry name" value="Dimeric_a/b-barrel"/>
</dbReference>
<evidence type="ECO:0000259" key="1">
    <source>
        <dbReference type="Pfam" id="PF03992"/>
    </source>
</evidence>
<dbReference type="SUPFAM" id="SSF54909">
    <property type="entry name" value="Dimeric alpha+beta barrel"/>
    <property type="match status" value="1"/>
</dbReference>
<evidence type="ECO:0000313" key="2">
    <source>
        <dbReference type="EMBL" id="SDK63895.1"/>
    </source>
</evidence>
<reference evidence="2 3" key="1">
    <citation type="submission" date="2016-10" db="EMBL/GenBank/DDBJ databases">
        <authorList>
            <person name="de Groot N.N."/>
        </authorList>
    </citation>
    <scope>NUCLEOTIDE SEQUENCE [LARGE SCALE GENOMIC DNA]</scope>
    <source>
        <strain evidence="2 3">DSM 25186</strain>
    </source>
</reference>
<dbReference type="Proteomes" id="UP000198510">
    <property type="component" value="Unassembled WGS sequence"/>
</dbReference>
<protein>
    <submittedName>
        <fullName evidence="2">Antibiotic biosynthesis monooxygenase</fullName>
    </submittedName>
</protein>
<dbReference type="InterPro" id="IPR007138">
    <property type="entry name" value="ABM_dom"/>
</dbReference>
<name>A0A1G9DJG6_9BACT</name>
<dbReference type="OrthoDB" id="165208at2"/>
<dbReference type="AlphaFoldDB" id="A0A1G9DJG6"/>
<gene>
    <name evidence="2" type="ORF">SAMN05421823_103148</name>
</gene>
<keyword evidence="2" id="KW-0560">Oxidoreductase</keyword>
<dbReference type="GO" id="GO:0004497">
    <property type="term" value="F:monooxygenase activity"/>
    <property type="evidence" value="ECO:0007669"/>
    <property type="project" value="UniProtKB-KW"/>
</dbReference>
<dbReference type="STRING" id="1075417.SAMN05421823_103148"/>
<keyword evidence="2" id="KW-0503">Monooxygenase</keyword>
<evidence type="ECO:0000313" key="3">
    <source>
        <dbReference type="Proteomes" id="UP000198510"/>
    </source>
</evidence>
<feature type="domain" description="ABM" evidence="1">
    <location>
        <begin position="32"/>
        <end position="73"/>
    </location>
</feature>
<dbReference type="Gene3D" id="3.30.70.100">
    <property type="match status" value="1"/>
</dbReference>
<dbReference type="Pfam" id="PF03992">
    <property type="entry name" value="ABM"/>
    <property type="match status" value="1"/>
</dbReference>
<accession>A0A1G9DJG6</accession>
<proteinExistence type="predicted"/>
<dbReference type="RefSeq" id="WP_089681090.1">
    <property type="nucleotide sequence ID" value="NZ_FNFO01000003.1"/>
</dbReference>
<dbReference type="EMBL" id="FNFO01000003">
    <property type="protein sequence ID" value="SDK63895.1"/>
    <property type="molecule type" value="Genomic_DNA"/>
</dbReference>